<sequence>MTELATLAGLFAVAFGAATLLPIQSEIVFVGVQLSGVVPLWALVVVASVGNTLGSALNYVLGLYVEHFHGRRWFPVTEEQLERAQKWYARWGIWTLLFSWAPLGDAMTVIAGIMRTPWWLFLTLVSISKTARYIVLAWITAHVSS</sequence>
<dbReference type="Proteomes" id="UP001348149">
    <property type="component" value="Unassembled WGS sequence"/>
</dbReference>
<feature type="transmembrane region" description="Helical" evidence="1">
    <location>
        <begin position="91"/>
        <end position="113"/>
    </location>
</feature>
<feature type="transmembrane region" description="Helical" evidence="1">
    <location>
        <begin position="40"/>
        <end position="65"/>
    </location>
</feature>
<protein>
    <submittedName>
        <fullName evidence="3">YqaA family protein</fullName>
    </submittedName>
</protein>
<keyword evidence="1" id="KW-1133">Transmembrane helix</keyword>
<evidence type="ECO:0000313" key="3">
    <source>
        <dbReference type="EMBL" id="MEC3862913.1"/>
    </source>
</evidence>
<feature type="domain" description="VTT" evidence="2">
    <location>
        <begin position="29"/>
        <end position="139"/>
    </location>
</feature>
<proteinExistence type="predicted"/>
<keyword evidence="1" id="KW-0472">Membrane</keyword>
<dbReference type="PANTHER" id="PTHR42709">
    <property type="entry name" value="ALKALINE PHOSPHATASE LIKE PROTEIN"/>
    <property type="match status" value="1"/>
</dbReference>
<name>A0ABU6HNA6_9RHOB</name>
<dbReference type="InterPro" id="IPR032816">
    <property type="entry name" value="VTT_dom"/>
</dbReference>
<dbReference type="InterPro" id="IPR051311">
    <property type="entry name" value="DedA_domain"/>
</dbReference>
<dbReference type="RefSeq" id="WP_326298986.1">
    <property type="nucleotide sequence ID" value="NZ_JAYLLH010000031.1"/>
</dbReference>
<dbReference type="Pfam" id="PF09335">
    <property type="entry name" value="VTT_dom"/>
    <property type="match status" value="1"/>
</dbReference>
<dbReference type="EMBL" id="JAYLLH010000031">
    <property type="protein sequence ID" value="MEC3862913.1"/>
    <property type="molecule type" value="Genomic_DNA"/>
</dbReference>
<accession>A0ABU6HNA6</accession>
<reference evidence="3 4" key="1">
    <citation type="submission" date="2024-01" db="EMBL/GenBank/DDBJ databases">
        <title>Mesobacterium rodlantinim sp. nov., isolated from shallow sea hydrothermal systems off Kueishantao Island.</title>
        <authorList>
            <person name="Su Z."/>
            <person name="Tang K."/>
        </authorList>
    </citation>
    <scope>NUCLEOTIDE SEQUENCE [LARGE SCALE GENOMIC DNA]</scope>
    <source>
        <strain evidence="3 4">TK19101</strain>
    </source>
</reference>
<keyword evidence="4" id="KW-1185">Reference proteome</keyword>
<organism evidence="3 4">
    <name type="scientific">Mesobacterium hydrothermale</name>
    <dbReference type="NCBI Taxonomy" id="3111907"/>
    <lineage>
        <taxon>Bacteria</taxon>
        <taxon>Pseudomonadati</taxon>
        <taxon>Pseudomonadota</taxon>
        <taxon>Alphaproteobacteria</taxon>
        <taxon>Rhodobacterales</taxon>
        <taxon>Roseobacteraceae</taxon>
        <taxon>Mesobacterium</taxon>
    </lineage>
</organism>
<keyword evidence="1" id="KW-0812">Transmembrane</keyword>
<evidence type="ECO:0000256" key="1">
    <source>
        <dbReference type="SAM" id="Phobius"/>
    </source>
</evidence>
<gene>
    <name evidence="3" type="ORF">VK792_16585</name>
</gene>
<comment type="caution">
    <text evidence="3">The sequence shown here is derived from an EMBL/GenBank/DDBJ whole genome shotgun (WGS) entry which is preliminary data.</text>
</comment>
<dbReference type="PANTHER" id="PTHR42709:SF4">
    <property type="entry name" value="INNER MEMBRANE PROTEIN YQAA"/>
    <property type="match status" value="1"/>
</dbReference>
<evidence type="ECO:0000259" key="2">
    <source>
        <dbReference type="Pfam" id="PF09335"/>
    </source>
</evidence>
<feature type="transmembrane region" description="Helical" evidence="1">
    <location>
        <begin position="119"/>
        <end position="139"/>
    </location>
</feature>
<evidence type="ECO:0000313" key="4">
    <source>
        <dbReference type="Proteomes" id="UP001348149"/>
    </source>
</evidence>